<evidence type="ECO:0000313" key="6">
    <source>
        <dbReference type="Proteomes" id="UP000094056"/>
    </source>
</evidence>
<feature type="domain" description="4Fe-4S ferredoxin-type" evidence="4">
    <location>
        <begin position="47"/>
        <end position="75"/>
    </location>
</feature>
<organism evidence="5 6">
    <name type="scientific">Candidatus Scalindua rubra</name>
    <dbReference type="NCBI Taxonomy" id="1872076"/>
    <lineage>
        <taxon>Bacteria</taxon>
        <taxon>Pseudomonadati</taxon>
        <taxon>Planctomycetota</taxon>
        <taxon>Candidatus Brocadiia</taxon>
        <taxon>Candidatus Brocadiales</taxon>
        <taxon>Candidatus Scalinduaceae</taxon>
        <taxon>Candidatus Scalindua</taxon>
    </lineage>
</organism>
<feature type="domain" description="4Fe-4S ferredoxin-type" evidence="4">
    <location>
        <begin position="10"/>
        <end position="39"/>
    </location>
</feature>
<comment type="caution">
    <text evidence="5">The sequence shown here is derived from an EMBL/GenBank/DDBJ whole genome shotgun (WGS) entry which is preliminary data.</text>
</comment>
<dbReference type="Proteomes" id="UP000094056">
    <property type="component" value="Unassembled WGS sequence"/>
</dbReference>
<evidence type="ECO:0000256" key="3">
    <source>
        <dbReference type="ARBA" id="ARBA00023014"/>
    </source>
</evidence>
<evidence type="ECO:0000259" key="4">
    <source>
        <dbReference type="PROSITE" id="PS51379"/>
    </source>
</evidence>
<dbReference type="Gene3D" id="3.30.70.20">
    <property type="match status" value="1"/>
</dbReference>
<sequence length="75" mass="8543">MFFNIDIKMGKIIINEDRCKGCELCVEACPYGLIEMSVEVNHFGYHTAQFVNGKECTACKFCGMMCPDFAIDVYR</sequence>
<keyword evidence="5" id="KW-0670">Pyruvate</keyword>
<dbReference type="PANTHER" id="PTHR43122">
    <property type="entry name" value="FERREDOXIN SUBUNIT OF PYRUVATE:FLAVODOXIN OXIDOREDUCTASE-RELATED"/>
    <property type="match status" value="1"/>
</dbReference>
<dbReference type="PROSITE" id="PS00198">
    <property type="entry name" value="4FE4S_FER_1"/>
    <property type="match status" value="2"/>
</dbReference>
<dbReference type="PROSITE" id="PS51379">
    <property type="entry name" value="4FE4S_FER_2"/>
    <property type="match status" value="2"/>
</dbReference>
<dbReference type="AlphaFoldDB" id="A0A1E3XGK7"/>
<name>A0A1E3XGK7_9BACT</name>
<keyword evidence="3" id="KW-0411">Iron-sulfur</keyword>
<gene>
    <name evidence="5" type="ORF">SCARUB_00027</name>
</gene>
<dbReference type="InterPro" id="IPR017896">
    <property type="entry name" value="4Fe4S_Fe-S-bd"/>
</dbReference>
<dbReference type="EMBL" id="MAYW01000001">
    <property type="protein sequence ID" value="ODS34767.1"/>
    <property type="molecule type" value="Genomic_DNA"/>
</dbReference>
<dbReference type="PANTHER" id="PTHR43122:SF1">
    <property type="entry name" value="IRON-SULFUR-BINDING PROTEIN"/>
    <property type="match status" value="1"/>
</dbReference>
<protein>
    <submittedName>
        <fullName evidence="5">Pyruvate:ferredoxin-oxoacid:ferredoxin oxidoreductase delta subunit</fullName>
    </submittedName>
</protein>
<evidence type="ECO:0000256" key="1">
    <source>
        <dbReference type="ARBA" id="ARBA00022723"/>
    </source>
</evidence>
<proteinExistence type="predicted"/>
<dbReference type="GO" id="GO:0046872">
    <property type="term" value="F:metal ion binding"/>
    <property type="evidence" value="ECO:0007669"/>
    <property type="project" value="UniProtKB-KW"/>
</dbReference>
<dbReference type="InterPro" id="IPR017900">
    <property type="entry name" value="4Fe4S_Fe_S_CS"/>
</dbReference>
<evidence type="ECO:0000313" key="5">
    <source>
        <dbReference type="EMBL" id="ODS34767.1"/>
    </source>
</evidence>
<reference evidence="5 6" key="1">
    <citation type="submission" date="2016-07" db="EMBL/GenBank/DDBJ databases">
        <title>Draft genome of Scalindua rubra, obtained from a brine-seawater interface in the Red Sea, sheds light on salt adaptation in anammox bacteria.</title>
        <authorList>
            <person name="Speth D.R."/>
            <person name="Lagkouvardos I."/>
            <person name="Wang Y."/>
            <person name="Qian P.-Y."/>
            <person name="Dutilh B.E."/>
            <person name="Jetten M.S."/>
        </authorList>
    </citation>
    <scope>NUCLEOTIDE SEQUENCE [LARGE SCALE GENOMIC DNA]</scope>
    <source>
        <strain evidence="5">BSI-1</strain>
    </source>
</reference>
<dbReference type="Pfam" id="PF12838">
    <property type="entry name" value="Fer4_7"/>
    <property type="match status" value="1"/>
</dbReference>
<keyword evidence="2" id="KW-0408">Iron</keyword>
<accession>A0A1E3XGK7</accession>
<dbReference type="GO" id="GO:0051536">
    <property type="term" value="F:iron-sulfur cluster binding"/>
    <property type="evidence" value="ECO:0007669"/>
    <property type="project" value="UniProtKB-KW"/>
</dbReference>
<evidence type="ECO:0000256" key="2">
    <source>
        <dbReference type="ARBA" id="ARBA00023004"/>
    </source>
</evidence>
<dbReference type="SUPFAM" id="SSF54862">
    <property type="entry name" value="4Fe-4S ferredoxins"/>
    <property type="match status" value="1"/>
</dbReference>
<keyword evidence="1" id="KW-0479">Metal-binding</keyword>